<dbReference type="GO" id="GO:0016757">
    <property type="term" value="F:glycosyltransferase activity"/>
    <property type="evidence" value="ECO:0007669"/>
    <property type="project" value="InterPro"/>
</dbReference>
<protein>
    <submittedName>
        <fullName evidence="3">Glycosyltransferase</fullName>
    </submittedName>
</protein>
<sequence length="407" mass="45599">MRITLLHYAAPPVVGGVETVIAHQAQQLNRAGNSVRILAGRGETWDAQIPVRTLPLIDSRHPHILKAKASLDKGVLPDEFDELVERIKRELMEALAGCDILIAHNVLSLHKNLALTAAIFQISQENPRPRLIAWHHDPAWTSPRYLPELHDGYPWNLLRTAWPNVRQVTISEARQTELARLFQIPGENISVIPAGLDLEEFLNLHPETCTLLKKLSLANNGPILLTPVRLTRRKNIELALRTLAALKRSYPSAALIVTGPPGPHNPTNIDYFSELLSLRTALHLQESAYFLAEYFPEGLPESSVPDFYRISDLLFLPSREEGFGIPILEAGLAGIPIFCSDLSALKALAGERANYFDPDDAPPEIAARIAHYIQTHPTLQMRMHIRQHYSWEGIYQTLIAPILEELK</sequence>
<dbReference type="InterPro" id="IPR001296">
    <property type="entry name" value="Glyco_trans_1"/>
</dbReference>
<dbReference type="InterPro" id="IPR028098">
    <property type="entry name" value="Glyco_trans_4-like_N"/>
</dbReference>
<dbReference type="Pfam" id="PF00534">
    <property type="entry name" value="Glycos_transf_1"/>
    <property type="match status" value="1"/>
</dbReference>
<reference evidence="3" key="1">
    <citation type="submission" date="2015-07" db="EMBL/GenBank/DDBJ databases">
        <title>Draft Genome Sequences of Anaerolinea thermolimosa IMO-1, Bellilinea caldifistulae GOMI-1, Leptolinea tardivitalis YMTK-2, Levilinea saccharolytica KIBI-1,Longilinea arvoryzae KOME-1, Previously Described as Members of the Anaerolineaceae (Chloroflexi).</title>
        <authorList>
            <person name="Sekiguchi Y."/>
            <person name="Ohashi A."/>
            <person name="Matsuura N."/>
            <person name="Tourlousse M.D."/>
        </authorList>
    </citation>
    <scope>NUCLEOTIDE SEQUENCE [LARGE SCALE GENOMIC DNA]</scope>
    <source>
        <strain evidence="3">KOME-1</strain>
    </source>
</reference>
<evidence type="ECO:0000313" key="4">
    <source>
        <dbReference type="Proteomes" id="UP000055060"/>
    </source>
</evidence>
<proteinExistence type="predicted"/>
<dbReference type="RefSeq" id="WP_075073292.1">
    <property type="nucleotide sequence ID" value="NZ_DF967972.1"/>
</dbReference>
<dbReference type="CDD" id="cd03801">
    <property type="entry name" value="GT4_PimA-like"/>
    <property type="match status" value="1"/>
</dbReference>
<feature type="domain" description="Glycosyltransferase subfamily 4-like N-terminal" evidence="2">
    <location>
        <begin position="14"/>
        <end position="199"/>
    </location>
</feature>
<gene>
    <name evidence="3" type="ORF">LARV_01761</name>
</gene>
<dbReference type="Gene3D" id="3.40.50.2000">
    <property type="entry name" value="Glycogen Phosphorylase B"/>
    <property type="match status" value="2"/>
</dbReference>
<dbReference type="Pfam" id="PF13439">
    <property type="entry name" value="Glyco_transf_4"/>
    <property type="match status" value="1"/>
</dbReference>
<dbReference type="STRING" id="360412.LARV_01761"/>
<dbReference type="Proteomes" id="UP000055060">
    <property type="component" value="Unassembled WGS sequence"/>
</dbReference>
<keyword evidence="4" id="KW-1185">Reference proteome</keyword>
<dbReference type="AlphaFoldDB" id="A0A0S7BJE8"/>
<name>A0A0S7BJE8_9CHLR</name>
<dbReference type="PANTHER" id="PTHR46401">
    <property type="entry name" value="GLYCOSYLTRANSFERASE WBBK-RELATED"/>
    <property type="match status" value="1"/>
</dbReference>
<dbReference type="SUPFAM" id="SSF53756">
    <property type="entry name" value="UDP-Glycosyltransferase/glycogen phosphorylase"/>
    <property type="match status" value="1"/>
</dbReference>
<accession>A0A0S7BJE8</accession>
<evidence type="ECO:0000313" key="3">
    <source>
        <dbReference type="EMBL" id="GAP14001.1"/>
    </source>
</evidence>
<feature type="domain" description="Glycosyl transferase family 1" evidence="1">
    <location>
        <begin position="213"/>
        <end position="376"/>
    </location>
</feature>
<evidence type="ECO:0000259" key="2">
    <source>
        <dbReference type="Pfam" id="PF13439"/>
    </source>
</evidence>
<dbReference type="PANTHER" id="PTHR46401:SF8">
    <property type="entry name" value="BLL6006 PROTEIN"/>
    <property type="match status" value="1"/>
</dbReference>
<organism evidence="3">
    <name type="scientific">Longilinea arvoryzae</name>
    <dbReference type="NCBI Taxonomy" id="360412"/>
    <lineage>
        <taxon>Bacteria</taxon>
        <taxon>Bacillati</taxon>
        <taxon>Chloroflexota</taxon>
        <taxon>Anaerolineae</taxon>
        <taxon>Anaerolineales</taxon>
        <taxon>Anaerolineaceae</taxon>
        <taxon>Longilinea</taxon>
    </lineage>
</organism>
<dbReference type="EMBL" id="DF967972">
    <property type="protein sequence ID" value="GAP14001.1"/>
    <property type="molecule type" value="Genomic_DNA"/>
</dbReference>
<evidence type="ECO:0000259" key="1">
    <source>
        <dbReference type="Pfam" id="PF00534"/>
    </source>
</evidence>
<dbReference type="OrthoDB" id="9775911at2"/>
<keyword evidence="3" id="KW-0808">Transferase</keyword>